<reference evidence="1" key="1">
    <citation type="submission" date="2014-09" db="EMBL/GenBank/DDBJ databases">
        <authorList>
            <person name="Magalhaes I.L.F."/>
            <person name="Oliveira U."/>
            <person name="Santos F.R."/>
            <person name="Vidigal T.H.D.A."/>
            <person name="Brescovit A.D."/>
            <person name="Santos A.J."/>
        </authorList>
    </citation>
    <scope>NUCLEOTIDE SEQUENCE</scope>
    <source>
        <tissue evidence="1">Shoot tissue taken approximately 20 cm above the soil surface</tissue>
    </source>
</reference>
<name>A0A0A9ESH1_ARUDO</name>
<evidence type="ECO:0000313" key="1">
    <source>
        <dbReference type="EMBL" id="JAE03650.1"/>
    </source>
</evidence>
<accession>A0A0A9ESH1</accession>
<protein>
    <submittedName>
        <fullName evidence="1">Uncharacterized protein</fullName>
    </submittedName>
</protein>
<dbReference type="EMBL" id="GBRH01194246">
    <property type="protein sequence ID" value="JAE03650.1"/>
    <property type="molecule type" value="Transcribed_RNA"/>
</dbReference>
<reference evidence="1" key="2">
    <citation type="journal article" date="2015" name="Data Brief">
        <title>Shoot transcriptome of the giant reed, Arundo donax.</title>
        <authorList>
            <person name="Barrero R.A."/>
            <person name="Guerrero F.D."/>
            <person name="Moolhuijzen P."/>
            <person name="Goolsby J.A."/>
            <person name="Tidwell J."/>
            <person name="Bellgard S.E."/>
            <person name="Bellgard M.I."/>
        </authorList>
    </citation>
    <scope>NUCLEOTIDE SEQUENCE</scope>
    <source>
        <tissue evidence="1">Shoot tissue taken approximately 20 cm above the soil surface</tissue>
    </source>
</reference>
<sequence>MRVAKLKIASDCIKIGSKEGSSDCNSHFMEHMEGKKPVYSNTNLQQLNKSVTSSKKSLEDMLQLWVSAGHNSSSMARRPSKRHRLLVFWVSLLSLLSTI</sequence>
<organism evidence="1">
    <name type="scientific">Arundo donax</name>
    <name type="common">Giant reed</name>
    <name type="synonym">Donax arundinaceus</name>
    <dbReference type="NCBI Taxonomy" id="35708"/>
    <lineage>
        <taxon>Eukaryota</taxon>
        <taxon>Viridiplantae</taxon>
        <taxon>Streptophyta</taxon>
        <taxon>Embryophyta</taxon>
        <taxon>Tracheophyta</taxon>
        <taxon>Spermatophyta</taxon>
        <taxon>Magnoliopsida</taxon>
        <taxon>Liliopsida</taxon>
        <taxon>Poales</taxon>
        <taxon>Poaceae</taxon>
        <taxon>PACMAD clade</taxon>
        <taxon>Arundinoideae</taxon>
        <taxon>Arundineae</taxon>
        <taxon>Arundo</taxon>
    </lineage>
</organism>
<dbReference type="AlphaFoldDB" id="A0A0A9ESH1"/>
<proteinExistence type="predicted"/>